<keyword evidence="1" id="KW-0067">ATP-binding</keyword>
<name>A0A1Y5RQI5_9PROT</name>
<dbReference type="InterPro" id="IPR011761">
    <property type="entry name" value="ATP-grasp"/>
</dbReference>
<dbReference type="InParanoid" id="A0A1Y5RQI5"/>
<dbReference type="GO" id="GO:0046872">
    <property type="term" value="F:metal ion binding"/>
    <property type="evidence" value="ECO:0007669"/>
    <property type="project" value="InterPro"/>
</dbReference>
<dbReference type="InterPro" id="IPR013815">
    <property type="entry name" value="ATP_grasp_subdomain_1"/>
</dbReference>
<organism evidence="3 4">
    <name type="scientific">Oceanibacterium hippocampi</name>
    <dbReference type="NCBI Taxonomy" id="745714"/>
    <lineage>
        <taxon>Bacteria</taxon>
        <taxon>Pseudomonadati</taxon>
        <taxon>Pseudomonadota</taxon>
        <taxon>Alphaproteobacteria</taxon>
        <taxon>Sneathiellales</taxon>
        <taxon>Sneathiellaceae</taxon>
        <taxon>Oceanibacterium</taxon>
    </lineage>
</organism>
<keyword evidence="4" id="KW-1185">Reference proteome</keyword>
<dbReference type="Gene3D" id="3.30.470.20">
    <property type="entry name" value="ATP-grasp fold, B domain"/>
    <property type="match status" value="1"/>
</dbReference>
<protein>
    <submittedName>
        <fullName evidence="3">Carbamoyl phosphate synthase-like protein</fullName>
    </submittedName>
</protein>
<evidence type="ECO:0000313" key="3">
    <source>
        <dbReference type="EMBL" id="SLN22673.1"/>
    </source>
</evidence>
<sequence>MTTRLLILNCYSRNALAVINSAPADWHIIGADAEKPGFRFGRPDRYFRSARLAAVIRYPDPKAEPEAFADRIAEICRQYEVDLVIPTGTTTTNCLSEMKERVTAATGAKLAVEDFARLGPVTDKWHAAEIARKAGTPIPRTALFDTDPATLEGFFGWSYPVVVKPRISFAAHGVEFFDDAGALRRAVAARPDYYAARLGDGPALIIQEAVDGDLHDVVLCAYQGEIVAAMTQARVVSLYDFGGGGIINLTTDEKAAIELVRPFVREVGWNGLALFDMMRARDGSFVMIECNPKVWGTTELTTRAGINMVRQHLELFASGEKPAPLEGYRVGLLYRYWLPECLFHLIHKPLTPGRFLKRLKSVLSRHGARWVEGNLRPENIRHLIGLILNKAA</sequence>
<reference evidence="3 4" key="1">
    <citation type="submission" date="2017-03" db="EMBL/GenBank/DDBJ databases">
        <authorList>
            <person name="Afonso C.L."/>
            <person name="Miller P.J."/>
            <person name="Scott M.A."/>
            <person name="Spackman E."/>
            <person name="Goraichik I."/>
            <person name="Dimitrov K.M."/>
            <person name="Suarez D.L."/>
            <person name="Swayne D.E."/>
        </authorList>
    </citation>
    <scope>NUCLEOTIDE SEQUENCE [LARGE SCALE GENOMIC DNA]</scope>
    <source>
        <strain evidence="3 4">CECT 7691</strain>
    </source>
</reference>
<proteinExistence type="predicted"/>
<evidence type="ECO:0000313" key="4">
    <source>
        <dbReference type="Proteomes" id="UP000193200"/>
    </source>
</evidence>
<accession>A0A1Y5RQI5</accession>
<keyword evidence="1" id="KW-0547">Nucleotide-binding</keyword>
<dbReference type="EMBL" id="FWFR01000001">
    <property type="protein sequence ID" value="SLN22673.1"/>
    <property type="molecule type" value="Genomic_DNA"/>
</dbReference>
<dbReference type="GO" id="GO:0005524">
    <property type="term" value="F:ATP binding"/>
    <property type="evidence" value="ECO:0007669"/>
    <property type="project" value="UniProtKB-UniRule"/>
</dbReference>
<evidence type="ECO:0000256" key="1">
    <source>
        <dbReference type="PROSITE-ProRule" id="PRU00409"/>
    </source>
</evidence>
<gene>
    <name evidence="3" type="ORF">OCH7691_00605</name>
</gene>
<dbReference type="Gene3D" id="3.30.1490.20">
    <property type="entry name" value="ATP-grasp fold, A domain"/>
    <property type="match status" value="1"/>
</dbReference>
<dbReference type="Proteomes" id="UP000193200">
    <property type="component" value="Unassembled WGS sequence"/>
</dbReference>
<evidence type="ECO:0000259" key="2">
    <source>
        <dbReference type="PROSITE" id="PS50975"/>
    </source>
</evidence>
<dbReference type="RefSeq" id="WP_085881929.1">
    <property type="nucleotide sequence ID" value="NZ_FWFR01000001.1"/>
</dbReference>
<feature type="domain" description="ATP-grasp" evidence="2">
    <location>
        <begin position="128"/>
        <end position="317"/>
    </location>
</feature>
<dbReference type="SUPFAM" id="SSF56059">
    <property type="entry name" value="Glutathione synthetase ATP-binding domain-like"/>
    <property type="match status" value="1"/>
</dbReference>
<dbReference type="AlphaFoldDB" id="A0A1Y5RQI5"/>
<dbReference type="Pfam" id="PF15632">
    <property type="entry name" value="ATPgrasp_Ter"/>
    <property type="match status" value="1"/>
</dbReference>
<dbReference type="OrthoDB" id="7625478at2"/>
<dbReference type="PROSITE" id="PS50975">
    <property type="entry name" value="ATP_GRASP"/>
    <property type="match status" value="1"/>
</dbReference>
<dbReference type="Gene3D" id="3.40.50.20">
    <property type="match status" value="1"/>
</dbReference>